<protein>
    <submittedName>
        <fullName evidence="1">Uncharacterized protein</fullName>
    </submittedName>
</protein>
<keyword evidence="2" id="KW-1185">Reference proteome</keyword>
<reference evidence="1 2" key="1">
    <citation type="submission" date="2020-09" db="EMBL/GenBank/DDBJ databases">
        <title>Sinomicrobium weinanense sp. nov., a halophilic bacteria isolated from saline-alkali soil.</title>
        <authorList>
            <person name="Wu P."/>
            <person name="Ren H."/>
            <person name="Mei Y."/>
            <person name="Liang Y."/>
            <person name="Chen Z."/>
        </authorList>
    </citation>
    <scope>NUCLEOTIDE SEQUENCE [LARGE SCALE GENOMIC DNA]</scope>
    <source>
        <strain evidence="1 2">FJxs</strain>
    </source>
</reference>
<proteinExistence type="predicted"/>
<sequence>MKNTTMDNRVEIELSRWLSREQRFQKLFSFSLNANRDFIKEKLRFYRRVSSKYKGQLTPQESLTLRMMRQERRHLEKQLYPNVWVRLAYKAISRMVRGAQIARDQQRQTTNIEQLKDSIRKMGFPEVALQREQLANKEKISIPLSYQVGKKEQMQFDLVLKQGSKGYELAGYTASLHRQEGNPSRIKHYFKAAGENTVTAEQAHNLLSGRSVMKGNGDNRHWMQLDFNDRNAQGNYNIKRFYPGYGFDLEKTLRKLPLKELGNKAETKELVRDLKNGKRRTVTLVQGNKQHHITIEANPRFKSLNLYNTKGQKIALDKNGNRLLGQKKGLQRKVRLRKGLVGKDRMRIKRN</sequence>
<gene>
    <name evidence="1" type="ORF">IBL28_05205</name>
</gene>
<organism evidence="1 2">
    <name type="scientific">Sinomicrobium weinanense</name>
    <dbReference type="NCBI Taxonomy" id="2842200"/>
    <lineage>
        <taxon>Bacteria</taxon>
        <taxon>Pseudomonadati</taxon>
        <taxon>Bacteroidota</taxon>
        <taxon>Flavobacteriia</taxon>
        <taxon>Flavobacteriales</taxon>
        <taxon>Flavobacteriaceae</taxon>
        <taxon>Sinomicrobium</taxon>
    </lineage>
</organism>
<evidence type="ECO:0000313" key="2">
    <source>
        <dbReference type="Proteomes" id="UP000653730"/>
    </source>
</evidence>
<name>A0A926JQF3_9FLAO</name>
<comment type="caution">
    <text evidence="1">The sequence shown here is derived from an EMBL/GenBank/DDBJ whole genome shotgun (WGS) entry which is preliminary data.</text>
</comment>
<dbReference type="EMBL" id="JACVDC010000009">
    <property type="protein sequence ID" value="MBC9795351.1"/>
    <property type="molecule type" value="Genomic_DNA"/>
</dbReference>
<dbReference type="RefSeq" id="WP_187964506.1">
    <property type="nucleotide sequence ID" value="NZ_JACVDC010000009.1"/>
</dbReference>
<accession>A0A926JQF3</accession>
<evidence type="ECO:0000313" key="1">
    <source>
        <dbReference type="EMBL" id="MBC9795351.1"/>
    </source>
</evidence>
<dbReference type="Proteomes" id="UP000653730">
    <property type="component" value="Unassembled WGS sequence"/>
</dbReference>
<dbReference type="AlphaFoldDB" id="A0A926JQF3"/>